<dbReference type="InterPro" id="IPR052709">
    <property type="entry name" value="Transposase-MT_Hybrid"/>
</dbReference>
<keyword evidence="3" id="KW-1185">Reference proteome</keyword>
<evidence type="ECO:0000313" key="2">
    <source>
        <dbReference type="EMBL" id="KAB0343462.1"/>
    </source>
</evidence>
<dbReference type="PANTHER" id="PTHR46060:SF2">
    <property type="entry name" value="HISTONE-LYSINE N-METHYLTRANSFERASE SETMAR"/>
    <property type="match status" value="1"/>
</dbReference>
<reference evidence="2 3" key="1">
    <citation type="submission" date="2019-06" db="EMBL/GenBank/DDBJ databases">
        <title>Discovery of a novel chromosome fission-fusion reversal in muntjac.</title>
        <authorList>
            <person name="Mudd A.B."/>
            <person name="Bredeson J.V."/>
            <person name="Baum R."/>
            <person name="Hockemeyer D."/>
            <person name="Rokhsar D.S."/>
        </authorList>
    </citation>
    <scope>NUCLEOTIDE SEQUENCE [LARGE SCALE GENOMIC DNA]</scope>
    <source>
        <strain evidence="2">UTSW_UCB_Mm</strain>
        <tissue evidence="2">Fibroblast cell line</tissue>
    </source>
</reference>
<dbReference type="GO" id="GO:0044774">
    <property type="term" value="P:mitotic DNA integrity checkpoint signaling"/>
    <property type="evidence" value="ECO:0007669"/>
    <property type="project" value="TreeGrafter"/>
</dbReference>
<dbReference type="GO" id="GO:0000729">
    <property type="term" value="P:DNA double-strand break processing"/>
    <property type="evidence" value="ECO:0007669"/>
    <property type="project" value="TreeGrafter"/>
</dbReference>
<dbReference type="GO" id="GO:0031297">
    <property type="term" value="P:replication fork processing"/>
    <property type="evidence" value="ECO:0007669"/>
    <property type="project" value="TreeGrafter"/>
</dbReference>
<feature type="domain" description="Mos1 transposase HTH" evidence="1">
    <location>
        <begin position="8"/>
        <end position="55"/>
    </location>
</feature>
<dbReference type="GO" id="GO:0044547">
    <property type="term" value="F:DNA topoisomerase binding"/>
    <property type="evidence" value="ECO:0007669"/>
    <property type="project" value="TreeGrafter"/>
</dbReference>
<dbReference type="Proteomes" id="UP000326458">
    <property type="component" value="Unassembled WGS sequence"/>
</dbReference>
<dbReference type="GO" id="GO:0035861">
    <property type="term" value="C:site of double-strand break"/>
    <property type="evidence" value="ECO:0007669"/>
    <property type="project" value="TreeGrafter"/>
</dbReference>
<dbReference type="PANTHER" id="PTHR46060">
    <property type="entry name" value="MARINER MOS1 TRANSPOSASE-LIKE PROTEIN"/>
    <property type="match status" value="1"/>
</dbReference>
<dbReference type="GO" id="GO:0003690">
    <property type="term" value="F:double-stranded DNA binding"/>
    <property type="evidence" value="ECO:0007669"/>
    <property type="project" value="TreeGrafter"/>
</dbReference>
<organism evidence="2 3">
    <name type="scientific">Muntiacus muntjak</name>
    <name type="common">Barking deer</name>
    <name type="synonym">Indian muntjac</name>
    <dbReference type="NCBI Taxonomy" id="9888"/>
    <lineage>
        <taxon>Eukaryota</taxon>
        <taxon>Metazoa</taxon>
        <taxon>Chordata</taxon>
        <taxon>Craniata</taxon>
        <taxon>Vertebrata</taxon>
        <taxon>Euteleostomi</taxon>
        <taxon>Mammalia</taxon>
        <taxon>Eutheria</taxon>
        <taxon>Laurasiatheria</taxon>
        <taxon>Artiodactyla</taxon>
        <taxon>Ruminantia</taxon>
        <taxon>Pecora</taxon>
        <taxon>Cervidae</taxon>
        <taxon>Muntiacinae</taxon>
        <taxon>Muntiacus</taxon>
    </lineage>
</organism>
<dbReference type="EMBL" id="VCEA01000003">
    <property type="protein sequence ID" value="KAB0343462.1"/>
    <property type="molecule type" value="Genomic_DNA"/>
</dbReference>
<evidence type="ECO:0000259" key="1">
    <source>
        <dbReference type="Pfam" id="PF17906"/>
    </source>
</evidence>
<name>A0A5N3V2Q8_MUNMU</name>
<dbReference type="InterPro" id="IPR001888">
    <property type="entry name" value="Transposase_1"/>
</dbReference>
<dbReference type="GO" id="GO:0015074">
    <property type="term" value="P:DNA integration"/>
    <property type="evidence" value="ECO:0007669"/>
    <property type="project" value="TreeGrafter"/>
</dbReference>
<dbReference type="AlphaFoldDB" id="A0A5N3V2Q8"/>
<proteinExistence type="predicted"/>
<dbReference type="GO" id="GO:0005634">
    <property type="term" value="C:nucleus"/>
    <property type="evidence" value="ECO:0007669"/>
    <property type="project" value="TreeGrafter"/>
</dbReference>
<dbReference type="InterPro" id="IPR036397">
    <property type="entry name" value="RNaseH_sf"/>
</dbReference>
<dbReference type="GO" id="GO:0000793">
    <property type="term" value="C:condensed chromosome"/>
    <property type="evidence" value="ECO:0007669"/>
    <property type="project" value="TreeGrafter"/>
</dbReference>
<protein>
    <recommendedName>
        <fullName evidence="1">Mos1 transposase HTH domain-containing protein</fullName>
    </recommendedName>
</protein>
<feature type="non-terminal residue" evidence="2">
    <location>
        <position position="1"/>
    </location>
</feature>
<dbReference type="GO" id="GO:0042800">
    <property type="term" value="F:histone H3K4 methyltransferase activity"/>
    <property type="evidence" value="ECO:0007669"/>
    <property type="project" value="TreeGrafter"/>
</dbReference>
<dbReference type="Gene3D" id="1.10.10.1450">
    <property type="match status" value="1"/>
</dbReference>
<dbReference type="GO" id="GO:0006303">
    <property type="term" value="P:double-strand break repair via nonhomologous end joining"/>
    <property type="evidence" value="ECO:0007669"/>
    <property type="project" value="TreeGrafter"/>
</dbReference>
<accession>A0A5N3V2Q8</accession>
<sequence length="264" mass="31057">TRKMVLDKKQIQAIFLLEFRMSHKAVETTHNINNTSGPGTDNECTVQWWFKKFCKRDESLEDEEHFAKELTVDHSMVIQHLKQIGKVKKLNKWVPHELTESQKNHFEVSSSLILCNDNEPLIKQIVTSQQLDQEIAPKNFPKSNLHQKKVVITDWQSTAHLIHYSFLIPKKPFTPVKYAQQIYHMHRKLQCLQVALINRNDPILLHDNAQPHITQPMFLPHPPHSPDLLPTDYHFFKHLNNFFLGKCFQNHEEAENAFQEIFES</sequence>
<dbReference type="GO" id="GO:0046975">
    <property type="term" value="F:histone H3K36 methyltransferase activity"/>
    <property type="evidence" value="ECO:0007669"/>
    <property type="project" value="TreeGrafter"/>
</dbReference>
<dbReference type="GO" id="GO:0000014">
    <property type="term" value="F:single-stranded DNA endodeoxyribonuclease activity"/>
    <property type="evidence" value="ECO:0007669"/>
    <property type="project" value="TreeGrafter"/>
</dbReference>
<dbReference type="Gene3D" id="3.30.420.10">
    <property type="entry name" value="Ribonuclease H-like superfamily/Ribonuclease H"/>
    <property type="match status" value="1"/>
</dbReference>
<dbReference type="GO" id="GO:0003697">
    <property type="term" value="F:single-stranded DNA binding"/>
    <property type="evidence" value="ECO:0007669"/>
    <property type="project" value="TreeGrafter"/>
</dbReference>
<gene>
    <name evidence="2" type="ORF">FD754_020388</name>
</gene>
<comment type="caution">
    <text evidence="2">The sequence shown here is derived from an EMBL/GenBank/DDBJ whole genome shotgun (WGS) entry which is preliminary data.</text>
</comment>
<dbReference type="InterPro" id="IPR041426">
    <property type="entry name" value="Mos1_HTH"/>
</dbReference>
<dbReference type="Pfam" id="PF01359">
    <property type="entry name" value="Transposase_1"/>
    <property type="match status" value="1"/>
</dbReference>
<evidence type="ECO:0000313" key="3">
    <source>
        <dbReference type="Proteomes" id="UP000326458"/>
    </source>
</evidence>
<dbReference type="Pfam" id="PF17906">
    <property type="entry name" value="HTH_48"/>
    <property type="match status" value="1"/>
</dbReference>